<evidence type="ECO:0000313" key="2">
    <source>
        <dbReference type="EMBL" id="CAE07277.1"/>
    </source>
</evidence>
<feature type="domain" description="Phytase-like" evidence="1">
    <location>
        <begin position="58"/>
        <end position="446"/>
    </location>
</feature>
<gene>
    <name evidence="2" type="ordered locus">SYNW0762</name>
</gene>
<feature type="domain" description="Phytase-like" evidence="1">
    <location>
        <begin position="502"/>
        <end position="891"/>
    </location>
</feature>
<dbReference type="eggNOG" id="COG4222">
    <property type="taxonomic scope" value="Bacteria"/>
</dbReference>
<name>Q7U862_PARMW</name>
<evidence type="ECO:0000259" key="1">
    <source>
        <dbReference type="Pfam" id="PF13449"/>
    </source>
</evidence>
<proteinExistence type="predicted"/>
<sequence length="907" mass="98822">MPRMSFSPIPGSRKAESHYLDISTESFPFKLSYPGTSKSKVPNIFSDPNYPDDQLIAGGLSGLWYDAGVNRYFTVSDVGPQAQDIPEEQGFAFEGEKVFNDPDFKLQVYELQQSKKGKVKVSGEVTLNVPDEQGGFRPATGIGQMYRINETTGEVSGLDSAAFTPDGMGGYTPVPADAFGMDPEAVLRLSIDGLNDGKAVFAVSDEYRPQVSIHDAETGNLIHRIVPKASSYKGYGYEEGRGEVKEFTKKTLPKVYLERRGSRGFEALAYNSNNGLLYAFIQTPMDVNGERKGSTVRRIIAMDPITGEAKHEYIYRQSGPNKQDKIGDAVYDAERNVFYVIDRDNVADETANKAVIEMDLTRATDVLGFKWESILGEGVYAPEMLDTPEEVGEALRSPLMNGIISEVHQTTLFNLAEQGINTLFDKPEGLALKPDGTLVFGFDNDFQRVDGRPDNMLAVVTDRFGDLKASSAEFVLNYPGTNSPELPASLEDPNQPDVQIIAGGLSGLTYDADLKRYFTISDVGPQVIDIPEGQGFAFEGEKIFSDPDFKLQVTELSYKIKPGKAKVKDTTTLRVPDGEGGFRDATGIAQMYSINEETGEIGGLDSSNAAFTTDGNGGYVPVAPDAFGLDPESIQRISIDGLNDGNPIFAVSDEYRPQVALFDAESGELIHRIVPEGSDYNAISYEPGRGDVPEFTKATLPEVYLERRGSRGFEALAYNSDDGLLYAFIQTPMSVGGDRSSSTVRRILAMDPVTGQPQHEYMFSQIGPSNQDKIGDAVYDPERGAFLVIDRDNGDTVAANKSILRMDLSEATDTLGYDWESLLGDGVYAPELLESPAAVAEAFAEGDVMEVDQVELLNLPSLPGVDPRFDKPEGLALKPDGTLVVGFDNDFARVDGRPDNLLTAISL</sequence>
<dbReference type="AlphaFoldDB" id="Q7U862"/>
<dbReference type="InterPro" id="IPR011047">
    <property type="entry name" value="Quinoprotein_ADH-like_sf"/>
</dbReference>
<dbReference type="KEGG" id="syw:SYNW0762"/>
<dbReference type="STRING" id="84588.SYNW0762"/>
<dbReference type="PANTHER" id="PTHR37957">
    <property type="entry name" value="BLR7070 PROTEIN"/>
    <property type="match status" value="1"/>
</dbReference>
<dbReference type="Pfam" id="PF13449">
    <property type="entry name" value="Phytase-like"/>
    <property type="match status" value="2"/>
</dbReference>
<reference evidence="2 3" key="1">
    <citation type="journal article" date="2003" name="Nature">
        <title>The genome of a motile marine Synechococcus.</title>
        <authorList>
            <person name="Palenik B."/>
            <person name="Brahamsha B."/>
            <person name="Larimer F."/>
            <person name="Land M."/>
            <person name="Hauser L."/>
            <person name="Chain P."/>
            <person name="Lamerdin J."/>
            <person name="Regala W."/>
            <person name="Allen E.A."/>
            <person name="McCarren J."/>
            <person name="Paulsen I."/>
            <person name="Dufresne A."/>
            <person name="Partensky F."/>
            <person name="Webb E."/>
            <person name="Waterbury J."/>
        </authorList>
    </citation>
    <scope>NUCLEOTIDE SEQUENCE [LARGE SCALE GENOMIC DNA]</scope>
    <source>
        <strain evidence="2 3">WH8102</strain>
    </source>
</reference>
<protein>
    <submittedName>
        <fullName evidence="2">Conserved hypothetical</fullName>
    </submittedName>
</protein>
<dbReference type="InterPro" id="IPR027372">
    <property type="entry name" value="Phytase-like_dom"/>
</dbReference>
<dbReference type="Proteomes" id="UP000001422">
    <property type="component" value="Chromosome"/>
</dbReference>
<dbReference type="EMBL" id="BX569691">
    <property type="protein sequence ID" value="CAE07277.1"/>
    <property type="molecule type" value="Genomic_DNA"/>
</dbReference>
<dbReference type="PANTHER" id="PTHR37957:SF1">
    <property type="entry name" value="PHYTASE-LIKE DOMAIN-CONTAINING PROTEIN"/>
    <property type="match status" value="1"/>
</dbReference>
<evidence type="ECO:0000313" key="3">
    <source>
        <dbReference type="Proteomes" id="UP000001422"/>
    </source>
</evidence>
<organism evidence="2 3">
    <name type="scientific">Parasynechococcus marenigrum (strain WH8102)</name>
    <dbReference type="NCBI Taxonomy" id="84588"/>
    <lineage>
        <taxon>Bacteria</taxon>
        <taxon>Bacillati</taxon>
        <taxon>Cyanobacteriota</taxon>
        <taxon>Cyanophyceae</taxon>
        <taxon>Synechococcales</taxon>
        <taxon>Prochlorococcaceae</taxon>
        <taxon>Parasynechococcus</taxon>
        <taxon>Parasynechococcus marenigrum</taxon>
    </lineage>
</organism>
<dbReference type="HOGENOM" id="CLU_320017_0_0_3"/>
<keyword evidence="3" id="KW-1185">Reference proteome</keyword>
<dbReference type="SUPFAM" id="SSF50998">
    <property type="entry name" value="Quinoprotein alcohol dehydrogenase-like"/>
    <property type="match status" value="1"/>
</dbReference>
<accession>Q7U862</accession>